<feature type="non-terminal residue" evidence="2">
    <location>
        <position position="1"/>
    </location>
</feature>
<name>X1PXU9_9ZZZZ</name>
<comment type="caution">
    <text evidence="2">The sequence shown here is derived from an EMBL/GenBank/DDBJ whole genome shotgun (WGS) entry which is preliminary data.</text>
</comment>
<proteinExistence type="predicted"/>
<evidence type="ECO:0000256" key="1">
    <source>
        <dbReference type="SAM" id="Coils"/>
    </source>
</evidence>
<keyword evidence="1" id="KW-0175">Coiled coil</keyword>
<dbReference type="EMBL" id="BARW01001526">
    <property type="protein sequence ID" value="GAI60748.1"/>
    <property type="molecule type" value="Genomic_DNA"/>
</dbReference>
<evidence type="ECO:0000313" key="2">
    <source>
        <dbReference type="EMBL" id="GAI60748.1"/>
    </source>
</evidence>
<dbReference type="AlphaFoldDB" id="X1PXU9"/>
<accession>X1PXU9</accession>
<reference evidence="2" key="1">
    <citation type="journal article" date="2014" name="Front. Microbiol.">
        <title>High frequency of phylogenetically diverse reductive dehalogenase-homologous genes in deep subseafloor sedimentary metagenomes.</title>
        <authorList>
            <person name="Kawai M."/>
            <person name="Futagami T."/>
            <person name="Toyoda A."/>
            <person name="Takaki Y."/>
            <person name="Nishi S."/>
            <person name="Hori S."/>
            <person name="Arai W."/>
            <person name="Tsubouchi T."/>
            <person name="Morono Y."/>
            <person name="Uchiyama I."/>
            <person name="Ito T."/>
            <person name="Fujiyama A."/>
            <person name="Inagaki F."/>
            <person name="Takami H."/>
        </authorList>
    </citation>
    <scope>NUCLEOTIDE SEQUENCE</scope>
    <source>
        <strain evidence="2">Expedition CK06-06</strain>
    </source>
</reference>
<feature type="coiled-coil region" evidence="1">
    <location>
        <begin position="86"/>
        <end position="113"/>
    </location>
</feature>
<protein>
    <submittedName>
        <fullName evidence="2">Uncharacterized protein</fullName>
    </submittedName>
</protein>
<gene>
    <name evidence="2" type="ORF">S12H4_04810</name>
</gene>
<organism evidence="2">
    <name type="scientific">marine sediment metagenome</name>
    <dbReference type="NCBI Taxonomy" id="412755"/>
    <lineage>
        <taxon>unclassified sequences</taxon>
        <taxon>metagenomes</taxon>
        <taxon>ecological metagenomes</taxon>
    </lineage>
</organism>
<sequence length="115" mass="13983">TLGITDAKEQIILLLRESYYLYAIRDDNTAYAREKMAEEVWNYYMVKHDDPEYRIDLPKLPQLRYLALLDFIYDQLYPPYLRQTLLGRIRIERPELLRQLEAQEEELRKQSEQAK</sequence>